<dbReference type="RefSeq" id="XP_010484984.1">
    <property type="nucleotide sequence ID" value="XM_010486682.1"/>
</dbReference>
<evidence type="ECO:0000256" key="6">
    <source>
        <dbReference type="ARBA" id="ARBA00023136"/>
    </source>
</evidence>
<dbReference type="GeneID" id="104763289"/>
<evidence type="ECO:0000256" key="1">
    <source>
        <dbReference type="ARBA" id="ARBA00004586"/>
    </source>
</evidence>
<feature type="transmembrane region" description="Helical" evidence="7">
    <location>
        <begin position="139"/>
        <end position="163"/>
    </location>
</feature>
<evidence type="ECO:0000256" key="7">
    <source>
        <dbReference type="SAM" id="Phobius"/>
    </source>
</evidence>
<reference evidence="9" key="2">
    <citation type="submission" date="2025-08" db="UniProtKB">
        <authorList>
            <consortium name="RefSeq"/>
        </authorList>
    </citation>
    <scope>IDENTIFICATION</scope>
    <source>
        <tissue evidence="9">Leaf</tissue>
    </source>
</reference>
<organism evidence="8 9">
    <name type="scientific">Camelina sativa</name>
    <name type="common">False flax</name>
    <name type="synonym">Myagrum sativum</name>
    <dbReference type="NCBI Taxonomy" id="90675"/>
    <lineage>
        <taxon>Eukaryota</taxon>
        <taxon>Viridiplantae</taxon>
        <taxon>Streptophyta</taxon>
        <taxon>Embryophyta</taxon>
        <taxon>Tracheophyta</taxon>
        <taxon>Spermatophyta</taxon>
        <taxon>Magnoliopsida</taxon>
        <taxon>eudicotyledons</taxon>
        <taxon>Gunneridae</taxon>
        <taxon>Pentapetalae</taxon>
        <taxon>rosids</taxon>
        <taxon>malvids</taxon>
        <taxon>Brassicales</taxon>
        <taxon>Brassicaceae</taxon>
        <taxon>Camelineae</taxon>
        <taxon>Camelina</taxon>
    </lineage>
</organism>
<dbReference type="PANTHER" id="PTHR10868:SF1">
    <property type="entry name" value="SIGMA NON-OPIOID INTRACELLULAR RECEPTOR 1"/>
    <property type="match status" value="1"/>
</dbReference>
<dbReference type="InterPro" id="IPR006716">
    <property type="entry name" value="ERG2_sigma1_rcpt-like"/>
</dbReference>
<dbReference type="Proteomes" id="UP000694864">
    <property type="component" value="Chromosome 3"/>
</dbReference>
<reference evidence="8" key="1">
    <citation type="journal article" date="2014" name="Nat. Commun.">
        <title>The emerging biofuel crop Camelina sativa retains a highly undifferentiated hexaploid genome structure.</title>
        <authorList>
            <person name="Kagale S."/>
            <person name="Koh C."/>
            <person name="Nixon J."/>
            <person name="Bollina V."/>
            <person name="Clarke W.E."/>
            <person name="Tuteja R."/>
            <person name="Spillane C."/>
            <person name="Robinson S.J."/>
            <person name="Links M.G."/>
            <person name="Clarke C."/>
            <person name="Higgins E.E."/>
            <person name="Huebert T."/>
            <person name="Sharpe A.G."/>
            <person name="Parkin I.A."/>
        </authorList>
    </citation>
    <scope>NUCLEOTIDE SEQUENCE [LARGE SCALE GENOMIC DNA]</scope>
    <source>
        <strain evidence="8">cv. DH55</strain>
    </source>
</reference>
<feature type="transmembrane region" description="Helical" evidence="7">
    <location>
        <begin position="377"/>
        <end position="398"/>
    </location>
</feature>
<comment type="subcellular location">
    <subcellularLocation>
        <location evidence="1">Endoplasmic reticulum membrane</location>
    </subcellularLocation>
</comment>
<evidence type="ECO:0000256" key="2">
    <source>
        <dbReference type="ARBA" id="ARBA00007141"/>
    </source>
</evidence>
<keyword evidence="3 7" id="KW-0812">Transmembrane</keyword>
<protein>
    <submittedName>
        <fullName evidence="9">Uncharacterized protein LOC104763289</fullName>
    </submittedName>
</protein>
<accession>A0ABM0XF15</accession>
<evidence type="ECO:0000256" key="3">
    <source>
        <dbReference type="ARBA" id="ARBA00022692"/>
    </source>
</evidence>
<evidence type="ECO:0000313" key="8">
    <source>
        <dbReference type="Proteomes" id="UP000694864"/>
    </source>
</evidence>
<dbReference type="PANTHER" id="PTHR10868">
    <property type="entry name" value="SIGMA 1-TYPE OPIOID RECEPTOR-RELATED"/>
    <property type="match status" value="1"/>
</dbReference>
<keyword evidence="5 7" id="KW-1133">Transmembrane helix</keyword>
<proteinExistence type="inferred from homology"/>
<keyword evidence="6 7" id="KW-0472">Membrane</keyword>
<evidence type="ECO:0000256" key="5">
    <source>
        <dbReference type="ARBA" id="ARBA00022989"/>
    </source>
</evidence>
<comment type="similarity">
    <text evidence="2">Belongs to the ERG2 family.</text>
</comment>
<evidence type="ECO:0000313" key="9">
    <source>
        <dbReference type="RefSeq" id="XP_010484984.1"/>
    </source>
</evidence>
<keyword evidence="4" id="KW-0256">Endoplasmic reticulum</keyword>
<name>A0ABM0XF15_CAMSA</name>
<dbReference type="Pfam" id="PF04622">
    <property type="entry name" value="ERG2_Sigma1R"/>
    <property type="match status" value="1"/>
</dbReference>
<evidence type="ECO:0000256" key="4">
    <source>
        <dbReference type="ARBA" id="ARBA00022824"/>
    </source>
</evidence>
<sequence length="400" mass="45058">MASTTTTTTMTATTTVSSDDWERRDSNCYFPDCRKDANCSCEICLDSLNATLDLMPLSVQKSSLTKLFFASTFKPPTVESTPTSFDPSVEVATPATVSRPILEVMMISSPKKKKTKKKIKNSIVTEEDKEEPRKKERKSLLLCLVLLKVVFLIGLALCFELGFRWVREEGFLKPEFTEEIVRNAGERSQGMKLRLLEDELIIMGMISSCRGSDSKWQINQNGPMLISKCVLYKSAIEEVSIWGWPLQTAGLFHTGFFSSSITVLSGRVTEWTDGQFSYTTHETNASWGKDKWSTSVLQLDPNTWVLEYSLSSVMDGSSLLSLTMDVLKHMMFQAAKNVNREVFWMFSASGSLYREAETKGSTMTDTNLKRGNKSFPFFWLLSVQALTSYLLLLGYSSYDV</sequence>
<gene>
    <name evidence="9" type="primary">LOC104763289</name>
</gene>
<keyword evidence="8" id="KW-1185">Reference proteome</keyword>